<dbReference type="EMBL" id="LAZR01023505">
    <property type="protein sequence ID" value="KKL78288.1"/>
    <property type="molecule type" value="Genomic_DNA"/>
</dbReference>
<name>A0A0F9EVY3_9ZZZZ</name>
<proteinExistence type="predicted"/>
<reference evidence="1" key="1">
    <citation type="journal article" date="2015" name="Nature">
        <title>Complex archaea that bridge the gap between prokaryotes and eukaryotes.</title>
        <authorList>
            <person name="Spang A."/>
            <person name="Saw J.H."/>
            <person name="Jorgensen S.L."/>
            <person name="Zaremba-Niedzwiedzka K."/>
            <person name="Martijn J."/>
            <person name="Lind A.E."/>
            <person name="van Eijk R."/>
            <person name="Schleper C."/>
            <person name="Guy L."/>
            <person name="Ettema T.J."/>
        </authorList>
    </citation>
    <scope>NUCLEOTIDE SEQUENCE</scope>
</reference>
<protein>
    <submittedName>
        <fullName evidence="1">Uncharacterized protein</fullName>
    </submittedName>
</protein>
<gene>
    <name evidence="1" type="ORF">LCGC14_2026330</name>
</gene>
<dbReference type="AlphaFoldDB" id="A0A0F9EVY3"/>
<accession>A0A0F9EVY3</accession>
<comment type="caution">
    <text evidence="1">The sequence shown here is derived from an EMBL/GenBank/DDBJ whole genome shotgun (WGS) entry which is preliminary data.</text>
</comment>
<evidence type="ECO:0000313" key="1">
    <source>
        <dbReference type="EMBL" id="KKL78288.1"/>
    </source>
</evidence>
<organism evidence="1">
    <name type="scientific">marine sediment metagenome</name>
    <dbReference type="NCBI Taxonomy" id="412755"/>
    <lineage>
        <taxon>unclassified sequences</taxon>
        <taxon>metagenomes</taxon>
        <taxon>ecological metagenomes</taxon>
    </lineage>
</organism>
<sequence>METKKFYYIKTDKDMIDLTLDILDSGPLSIIWNLSGMYTMLEKAAVENIVSLLEDQKRQRVQSPPYRIHWDDLYVAYEDDYIRLNRIIGCLTT</sequence>